<reference evidence="4 5" key="1">
    <citation type="submission" date="2016-10" db="EMBL/GenBank/DDBJ databases">
        <authorList>
            <person name="de Groot N.N."/>
        </authorList>
    </citation>
    <scope>NUCLEOTIDE SEQUENCE [LARGE SCALE GENOMIC DNA]</scope>
    <source>
        <strain evidence="4 5">DSM 6793</strain>
    </source>
</reference>
<sequence>MASTTQAQSQITVITDAKQSINELGRLQLKAADFAKEIKDSKKSFDEFNRSSTALSRMGEGIKRLSIEAAQFKQAMTANKTAAEQFSKSTADLGKVNTELKNLKSQAAELRTAIKGMKEGTEEYARENDKLTAIKTKIESLKTSATALKAQMLESKNAAKDFDKANAGLDKTNATLTKLTAKADDLAAATLRAKAEADKYSAAKEGFKAVNAEIDKEREKLGVLGMTMNQMLKYQKDLNAAINTGAVYGTERYQQLNTKLVEVNGAIQQQKNDQKRLQQETGLTVGSLRELEEQEKRLNAEIKNLGINTKEFAAKARELRTVESQISSAENKLKGFAGSWANMKNSIMNVAGGVIGGTLALSAFQKLAEFIPNLISSQAKLSDSFADIRKTTNMSIEGVKEYNKQLSQLNTRTATEELRKISIIAGQLGIDQTKVFDFTAAVDKMVVALGDEFTGGAEQITKEMGALRNIFSDIKTDKIDEDMLRIGNAINQLGSEGAATGPVMADFASRIGGVGVQLGLSSGQILGLSATLQELNVNAERGGTAIVKILQRMASTPEEFAKVAQMSAKSFTELVDNDIYGALTRVIEKANESGASATVLASILKELDVDGAGASEVFAKLGGNMDTLAKKVASSNSALKSTDSIMNEFGIKNENFAAKLEKLSKAISKMFTFPTLNKAIEDTVGWLYKLLPATEKFSASLEKEAYNLDSATIGIMSLKVGTEERTRAIKELQDKYPDYLGNLNAETVSNAELKKSIDNVTNSLIEQIIIKKAMEKVDEQANKAAEAYANLMEKRRVVQDRLNDYFNQEKGNTEKHNQLQSIKNQLMASGMSLEKQYEFIQSGRVKELPRWGDAYHELAGSVMYLRIAEQDYNKEAEKTLQFEKERTEVYKSLGRNANGETPAEIAARKKAEEDAKRKEEEDKLKAAAARKKAREEAEKKERDDNAKKNKAEAEKRAKEALEAERKIIDLRLNLLKDERERKRAIATEENRREIQDFKMSAEDKAKLSKTERAKRNAQETAFEKLSKRKLDEELHQIDTEYYEKAREAYEKLQKEKVEAAKKAKQQELDDATAFAELQVLVTQKDTDVMGFEVQKSEGIIRELKRRKYAELENTELTQEQRLAITQRYDKQINAVEVAGRATNVEAQIGLLNIQMQKELAKEELTENEKYNIQAKYIDKINQLLDEQEKQEQENIKNKVIGFVDAFKTIMEGINELNAIEIDNQFIELDKLKQYQDQQYENNKQRLGNQLAQEEAAKNAR</sequence>
<dbReference type="AlphaFoldDB" id="A0A1I1N9S4"/>
<dbReference type="OrthoDB" id="840436at2"/>
<accession>A0A1I1N9S4</accession>
<name>A0A1I1N9S4_9BACT</name>
<feature type="coiled-coil region" evidence="1">
    <location>
        <begin position="1042"/>
        <end position="1069"/>
    </location>
</feature>
<evidence type="ECO:0000313" key="5">
    <source>
        <dbReference type="Proteomes" id="UP000199514"/>
    </source>
</evidence>
<dbReference type="NCBIfam" id="TIGR01760">
    <property type="entry name" value="tape_meas_TP901"/>
    <property type="match status" value="1"/>
</dbReference>
<dbReference type="Pfam" id="PF10145">
    <property type="entry name" value="PhageMin_Tail"/>
    <property type="match status" value="1"/>
</dbReference>
<protein>
    <submittedName>
        <fullName evidence="4">Phage tail tape measure protein, TP901 family, core region</fullName>
    </submittedName>
</protein>
<dbReference type="InterPro" id="IPR010090">
    <property type="entry name" value="Phage_tape_meas"/>
</dbReference>
<feature type="region of interest" description="Disordered" evidence="2">
    <location>
        <begin position="891"/>
        <end position="959"/>
    </location>
</feature>
<evidence type="ECO:0000256" key="2">
    <source>
        <dbReference type="SAM" id="MobiDB-lite"/>
    </source>
</evidence>
<dbReference type="Proteomes" id="UP000199514">
    <property type="component" value="Unassembled WGS sequence"/>
</dbReference>
<feature type="domain" description="Phage tail tape measure protein" evidence="3">
    <location>
        <begin position="404"/>
        <end position="565"/>
    </location>
</feature>
<feature type="compositionally biased region" description="Basic and acidic residues" evidence="2">
    <location>
        <begin position="906"/>
        <end position="925"/>
    </location>
</feature>
<dbReference type="EMBL" id="FOLE01000013">
    <property type="protein sequence ID" value="SFC94484.1"/>
    <property type="molecule type" value="Genomic_DNA"/>
</dbReference>
<organism evidence="4 5">
    <name type="scientific">Flexibacter flexilis DSM 6793</name>
    <dbReference type="NCBI Taxonomy" id="927664"/>
    <lineage>
        <taxon>Bacteria</taxon>
        <taxon>Pseudomonadati</taxon>
        <taxon>Bacteroidota</taxon>
        <taxon>Cytophagia</taxon>
        <taxon>Cytophagales</taxon>
        <taxon>Flexibacteraceae</taxon>
        <taxon>Flexibacter</taxon>
    </lineage>
</organism>
<evidence type="ECO:0000313" key="4">
    <source>
        <dbReference type="EMBL" id="SFC94484.1"/>
    </source>
</evidence>
<feature type="coiled-coil region" evidence="1">
    <location>
        <begin position="253"/>
        <end position="332"/>
    </location>
</feature>
<evidence type="ECO:0000256" key="1">
    <source>
        <dbReference type="SAM" id="Coils"/>
    </source>
</evidence>
<proteinExistence type="predicted"/>
<feature type="compositionally biased region" description="Basic and acidic residues" evidence="2">
    <location>
        <begin position="933"/>
        <end position="959"/>
    </location>
</feature>
<dbReference type="RefSeq" id="WP_091516371.1">
    <property type="nucleotide sequence ID" value="NZ_FOLE01000013.1"/>
</dbReference>
<evidence type="ECO:0000259" key="3">
    <source>
        <dbReference type="Pfam" id="PF10145"/>
    </source>
</evidence>
<keyword evidence="5" id="KW-1185">Reference proteome</keyword>
<dbReference type="STRING" id="927664.SAMN05421780_11367"/>
<keyword evidence="1" id="KW-0175">Coiled coil</keyword>
<feature type="non-terminal residue" evidence="4">
    <location>
        <position position="1260"/>
    </location>
</feature>
<feature type="coiled-coil region" evidence="1">
    <location>
        <begin position="93"/>
        <end position="120"/>
    </location>
</feature>
<gene>
    <name evidence="4" type="ORF">SAMN05421780_11367</name>
</gene>